<reference evidence="3" key="1">
    <citation type="submission" date="2016-11" db="EMBL/GenBank/DDBJ databases">
        <authorList>
            <person name="Varghese N."/>
            <person name="Submissions S."/>
        </authorList>
    </citation>
    <scope>NUCLEOTIDE SEQUENCE [LARGE SCALE GENOMIC DNA]</scope>
    <source>
        <strain evidence="3">Sac-22</strain>
    </source>
</reference>
<organism evidence="2 3">
    <name type="scientific">Duganella sacchari</name>
    <dbReference type="NCBI Taxonomy" id="551987"/>
    <lineage>
        <taxon>Bacteria</taxon>
        <taxon>Pseudomonadati</taxon>
        <taxon>Pseudomonadota</taxon>
        <taxon>Betaproteobacteria</taxon>
        <taxon>Burkholderiales</taxon>
        <taxon>Oxalobacteraceae</taxon>
        <taxon>Telluria group</taxon>
        <taxon>Duganella</taxon>
    </lineage>
</organism>
<evidence type="ECO:0000256" key="1">
    <source>
        <dbReference type="SAM" id="SignalP"/>
    </source>
</evidence>
<name>A0A1M7PM85_9BURK</name>
<keyword evidence="3" id="KW-1185">Reference proteome</keyword>
<dbReference type="InterPro" id="IPR021333">
    <property type="entry name" value="DUF2946"/>
</dbReference>
<dbReference type="Pfam" id="PF11162">
    <property type="entry name" value="DUF2946"/>
    <property type="match status" value="1"/>
</dbReference>
<feature type="signal peptide" evidence="1">
    <location>
        <begin position="1"/>
        <end position="31"/>
    </location>
</feature>
<proteinExistence type="predicted"/>
<sequence>MISLTKRQLLHTWIALLAILFSVLAPTVSHAVAASNPVSMLEMCTVNGSDDGKAPTTAKHGMEHCAFCTVHGGTDALPTASAIALARHAGRDIYPPLFYSAPQSQHTWSASNPRAPPFLA</sequence>
<dbReference type="AlphaFoldDB" id="A0A1M7PM85"/>
<evidence type="ECO:0000313" key="3">
    <source>
        <dbReference type="Proteomes" id="UP000184339"/>
    </source>
</evidence>
<dbReference type="Proteomes" id="UP000184339">
    <property type="component" value="Unassembled WGS sequence"/>
</dbReference>
<dbReference type="STRING" id="551987.SAMN05192549_105219"/>
<evidence type="ECO:0008006" key="4">
    <source>
        <dbReference type="Google" id="ProtNLM"/>
    </source>
</evidence>
<keyword evidence="1" id="KW-0732">Signal</keyword>
<dbReference type="OrthoDB" id="8536886at2"/>
<gene>
    <name evidence="2" type="ORF">SAMN05192549_105219</name>
</gene>
<evidence type="ECO:0000313" key="2">
    <source>
        <dbReference type="EMBL" id="SHN18409.1"/>
    </source>
</evidence>
<accession>A0A1M7PM85</accession>
<protein>
    <recommendedName>
        <fullName evidence="4">DUF2946 domain-containing protein</fullName>
    </recommendedName>
</protein>
<dbReference type="EMBL" id="FRCX01000005">
    <property type="protein sequence ID" value="SHN18409.1"/>
    <property type="molecule type" value="Genomic_DNA"/>
</dbReference>
<feature type="chain" id="PRO_5012703554" description="DUF2946 domain-containing protein" evidence="1">
    <location>
        <begin position="32"/>
        <end position="120"/>
    </location>
</feature>
<dbReference type="RefSeq" id="WP_072785011.1">
    <property type="nucleotide sequence ID" value="NZ_FRCX01000005.1"/>
</dbReference>